<dbReference type="InterPro" id="IPR036388">
    <property type="entry name" value="WH-like_DNA-bd_sf"/>
</dbReference>
<dbReference type="Pfam" id="PF01418">
    <property type="entry name" value="HTH_6"/>
    <property type="match status" value="1"/>
</dbReference>
<evidence type="ECO:0000256" key="1">
    <source>
        <dbReference type="ARBA" id="ARBA00023015"/>
    </source>
</evidence>
<dbReference type="Proteomes" id="UP000286288">
    <property type="component" value="Unassembled WGS sequence"/>
</dbReference>
<keyword evidence="3" id="KW-0804">Transcription</keyword>
<dbReference type="InterPro" id="IPR000281">
    <property type="entry name" value="HTH_RpiR"/>
</dbReference>
<name>A0A415ELV5_ENTCA</name>
<dbReference type="PROSITE" id="PS51464">
    <property type="entry name" value="SIS"/>
    <property type="match status" value="1"/>
</dbReference>
<dbReference type="InterPro" id="IPR035472">
    <property type="entry name" value="RpiR-like_SIS"/>
</dbReference>
<sequence length="257" mass="29513">MLQDRITTYQSRLTENDFLIWSYITTHKKHCLAMSINDLAKECIVSRTTIMRFCQKIGFDGFSEFKYHLKNEVQQENALLSEIEGEILDNHIQTIENLKKKDFTALCKMMAHAKRIFVYGSGDIQNLVSNYMKLLFLPNGLLVYDFGAISVNEQFYRIIEPDDLVILITLNGESPTVVKLAKQLKQRNINTIGITKLRNSTVSKLCSETIFFLNPEIQSSENAIAPFETTATLFFVIEYLLLKYDAWQKQAASVSEP</sequence>
<evidence type="ECO:0000313" key="7">
    <source>
        <dbReference type="Proteomes" id="UP000286288"/>
    </source>
</evidence>
<dbReference type="PANTHER" id="PTHR30514">
    <property type="entry name" value="GLUCOKINASE"/>
    <property type="match status" value="1"/>
</dbReference>
<dbReference type="GO" id="GO:0097367">
    <property type="term" value="F:carbohydrate derivative binding"/>
    <property type="evidence" value="ECO:0007669"/>
    <property type="project" value="InterPro"/>
</dbReference>
<dbReference type="Gene3D" id="3.40.50.10490">
    <property type="entry name" value="Glucose-6-phosphate isomerase like protein, domain 1"/>
    <property type="match status" value="1"/>
</dbReference>
<keyword evidence="1" id="KW-0805">Transcription regulation</keyword>
<dbReference type="PROSITE" id="PS51071">
    <property type="entry name" value="HTH_RPIR"/>
    <property type="match status" value="1"/>
</dbReference>
<dbReference type="PANTHER" id="PTHR30514:SF1">
    <property type="entry name" value="HTH-TYPE TRANSCRIPTIONAL REGULATOR HEXR-RELATED"/>
    <property type="match status" value="1"/>
</dbReference>
<reference evidence="6 7" key="1">
    <citation type="submission" date="2018-08" db="EMBL/GenBank/DDBJ databases">
        <title>A genome reference for cultivated species of the human gut microbiota.</title>
        <authorList>
            <person name="Zou Y."/>
            <person name="Xue W."/>
            <person name="Luo G."/>
        </authorList>
    </citation>
    <scope>NUCLEOTIDE SEQUENCE [LARGE SCALE GENOMIC DNA]</scope>
    <source>
        <strain evidence="6 7">AF48-16</strain>
    </source>
</reference>
<comment type="caution">
    <text evidence="6">The sequence shown here is derived from an EMBL/GenBank/DDBJ whole genome shotgun (WGS) entry which is preliminary data.</text>
</comment>
<dbReference type="AlphaFoldDB" id="A0A415ELV5"/>
<feature type="domain" description="SIS" evidence="5">
    <location>
        <begin position="106"/>
        <end position="251"/>
    </location>
</feature>
<evidence type="ECO:0000259" key="4">
    <source>
        <dbReference type="PROSITE" id="PS51071"/>
    </source>
</evidence>
<proteinExistence type="predicted"/>
<dbReference type="Pfam" id="PF01380">
    <property type="entry name" value="SIS"/>
    <property type="match status" value="1"/>
</dbReference>
<feature type="domain" description="HTH rpiR-type" evidence="4">
    <location>
        <begin position="1"/>
        <end position="76"/>
    </location>
</feature>
<dbReference type="GO" id="GO:0003677">
    <property type="term" value="F:DNA binding"/>
    <property type="evidence" value="ECO:0007669"/>
    <property type="project" value="UniProtKB-KW"/>
</dbReference>
<evidence type="ECO:0000313" key="6">
    <source>
        <dbReference type="EMBL" id="RHK03264.1"/>
    </source>
</evidence>
<dbReference type="InterPro" id="IPR001347">
    <property type="entry name" value="SIS_dom"/>
</dbReference>
<dbReference type="EMBL" id="QRMZ01000037">
    <property type="protein sequence ID" value="RHK03264.1"/>
    <property type="molecule type" value="Genomic_DNA"/>
</dbReference>
<evidence type="ECO:0000256" key="3">
    <source>
        <dbReference type="ARBA" id="ARBA00023163"/>
    </source>
</evidence>
<keyword evidence="2" id="KW-0238">DNA-binding</keyword>
<dbReference type="InterPro" id="IPR046348">
    <property type="entry name" value="SIS_dom_sf"/>
</dbReference>
<dbReference type="CDD" id="cd05013">
    <property type="entry name" value="SIS_RpiR"/>
    <property type="match status" value="1"/>
</dbReference>
<accession>A0A415ELV5</accession>
<evidence type="ECO:0000256" key="2">
    <source>
        <dbReference type="ARBA" id="ARBA00023125"/>
    </source>
</evidence>
<organism evidence="6 7">
    <name type="scientific">Enterococcus casseliflavus</name>
    <name type="common">Enterococcus flavescens</name>
    <dbReference type="NCBI Taxonomy" id="37734"/>
    <lineage>
        <taxon>Bacteria</taxon>
        <taxon>Bacillati</taxon>
        <taxon>Bacillota</taxon>
        <taxon>Bacilli</taxon>
        <taxon>Lactobacillales</taxon>
        <taxon>Enterococcaceae</taxon>
        <taxon>Enterococcus</taxon>
    </lineage>
</organism>
<dbReference type="SUPFAM" id="SSF53697">
    <property type="entry name" value="SIS domain"/>
    <property type="match status" value="1"/>
</dbReference>
<evidence type="ECO:0000259" key="5">
    <source>
        <dbReference type="PROSITE" id="PS51464"/>
    </source>
</evidence>
<dbReference type="Gene3D" id="1.10.10.10">
    <property type="entry name" value="Winged helix-like DNA-binding domain superfamily/Winged helix DNA-binding domain"/>
    <property type="match status" value="1"/>
</dbReference>
<dbReference type="InterPro" id="IPR009057">
    <property type="entry name" value="Homeodomain-like_sf"/>
</dbReference>
<dbReference type="InterPro" id="IPR047640">
    <property type="entry name" value="RpiR-like"/>
</dbReference>
<dbReference type="GO" id="GO:0003700">
    <property type="term" value="F:DNA-binding transcription factor activity"/>
    <property type="evidence" value="ECO:0007669"/>
    <property type="project" value="InterPro"/>
</dbReference>
<protein>
    <submittedName>
        <fullName evidence="6">MurR/RpiR family transcriptional regulator</fullName>
    </submittedName>
</protein>
<gene>
    <name evidence="6" type="ORF">DW084_17445</name>
</gene>
<dbReference type="GO" id="GO:1901135">
    <property type="term" value="P:carbohydrate derivative metabolic process"/>
    <property type="evidence" value="ECO:0007669"/>
    <property type="project" value="InterPro"/>
</dbReference>
<dbReference type="SUPFAM" id="SSF46689">
    <property type="entry name" value="Homeodomain-like"/>
    <property type="match status" value="1"/>
</dbReference>